<comment type="subcellular location">
    <subcellularLocation>
        <location evidence="1">Endomembrane system</location>
        <topology evidence="1">Multi-pass membrane protein</topology>
    </subcellularLocation>
</comment>
<feature type="transmembrane region" description="Helical" evidence="6">
    <location>
        <begin position="117"/>
        <end position="136"/>
    </location>
</feature>
<keyword evidence="4 6" id="KW-1133">Transmembrane helix</keyword>
<evidence type="ECO:0000256" key="1">
    <source>
        <dbReference type="ARBA" id="ARBA00004127"/>
    </source>
</evidence>
<evidence type="ECO:0000256" key="6">
    <source>
        <dbReference type="SAM" id="Phobius"/>
    </source>
</evidence>
<keyword evidence="3 6" id="KW-0812">Transmembrane</keyword>
<evidence type="ECO:0008006" key="9">
    <source>
        <dbReference type="Google" id="ProtNLM"/>
    </source>
</evidence>
<evidence type="ECO:0000313" key="7">
    <source>
        <dbReference type="EMBL" id="THY67194.1"/>
    </source>
</evidence>
<dbReference type="GO" id="GO:0030026">
    <property type="term" value="P:intracellular manganese ion homeostasis"/>
    <property type="evidence" value="ECO:0007669"/>
    <property type="project" value="InterPro"/>
</dbReference>
<sequence length="182" mass="20171">MSMGLGAYLAATTDAKQYAVEETRERSEIVQNPLAEEKEIYDIFSDYDVHRMDACMVVERLKEDPEMWLKFMMDFELKLTKPSTTGSWIEGLIMGVSYLLGGLFPMIPYFASENTDHALFTSIGITVAILIVFGYGKSVLTGNSRRDAVISAIYTLLVGAIAAGTSYGIVRGINSTHPVQRH</sequence>
<evidence type="ECO:0000313" key="8">
    <source>
        <dbReference type="Proteomes" id="UP000305064"/>
    </source>
</evidence>
<evidence type="ECO:0000256" key="3">
    <source>
        <dbReference type="ARBA" id="ARBA00022692"/>
    </source>
</evidence>
<gene>
    <name evidence="7" type="ORF">D6C94_10714</name>
</gene>
<dbReference type="GO" id="GO:0012505">
    <property type="term" value="C:endomembrane system"/>
    <property type="evidence" value="ECO:0007669"/>
    <property type="project" value="UniProtKB-SubCell"/>
</dbReference>
<accession>A0AB38LK15</accession>
<evidence type="ECO:0000256" key="5">
    <source>
        <dbReference type="ARBA" id="ARBA00023136"/>
    </source>
</evidence>
<dbReference type="EMBL" id="QZBJ01000175">
    <property type="protein sequence ID" value="THY67194.1"/>
    <property type="molecule type" value="Genomic_DNA"/>
</dbReference>
<proteinExistence type="inferred from homology"/>
<dbReference type="Proteomes" id="UP000305064">
    <property type="component" value="Unassembled WGS sequence"/>
</dbReference>
<evidence type="ECO:0000256" key="2">
    <source>
        <dbReference type="ARBA" id="ARBA00007049"/>
    </source>
</evidence>
<dbReference type="InterPro" id="IPR008217">
    <property type="entry name" value="Ccc1_fam"/>
</dbReference>
<protein>
    <recommendedName>
        <fullName evidence="9">DUF125-domain-containing protein</fullName>
    </recommendedName>
</protein>
<comment type="caution">
    <text evidence="7">The sequence shown here is derived from an EMBL/GenBank/DDBJ whole genome shotgun (WGS) entry which is preliminary data.</text>
</comment>
<dbReference type="PANTHER" id="PTHR31851">
    <property type="entry name" value="FE(2+)/MN(2+) TRANSPORTER PCL1"/>
    <property type="match status" value="1"/>
</dbReference>
<feature type="transmembrane region" description="Helical" evidence="6">
    <location>
        <begin position="148"/>
        <end position="170"/>
    </location>
</feature>
<feature type="transmembrane region" description="Helical" evidence="6">
    <location>
        <begin position="88"/>
        <end position="111"/>
    </location>
</feature>
<keyword evidence="5 6" id="KW-0472">Membrane</keyword>
<evidence type="ECO:0000256" key="4">
    <source>
        <dbReference type="ARBA" id="ARBA00022989"/>
    </source>
</evidence>
<dbReference type="AlphaFoldDB" id="A0AB38LK15"/>
<name>A0AB38LK15_AURPU</name>
<dbReference type="Pfam" id="PF01988">
    <property type="entry name" value="VIT1"/>
    <property type="match status" value="1"/>
</dbReference>
<reference evidence="7 8" key="1">
    <citation type="submission" date="2018-10" db="EMBL/GenBank/DDBJ databases">
        <title>Fifty Aureobasidium pullulans genomes reveal a recombining polyextremotolerant generalist.</title>
        <authorList>
            <person name="Gostincar C."/>
            <person name="Turk M."/>
            <person name="Zajc J."/>
            <person name="Gunde-Cimerman N."/>
        </authorList>
    </citation>
    <scope>NUCLEOTIDE SEQUENCE [LARGE SCALE GENOMIC DNA]</scope>
    <source>
        <strain evidence="7 8">EXF-4256</strain>
    </source>
</reference>
<comment type="similarity">
    <text evidence="2">Belongs to the CCC1 family.</text>
</comment>
<dbReference type="GO" id="GO:0005384">
    <property type="term" value="F:manganese ion transmembrane transporter activity"/>
    <property type="evidence" value="ECO:0007669"/>
    <property type="project" value="InterPro"/>
</dbReference>
<organism evidence="7 8">
    <name type="scientific">Aureobasidium pullulans</name>
    <name type="common">Black yeast</name>
    <name type="synonym">Pullularia pullulans</name>
    <dbReference type="NCBI Taxonomy" id="5580"/>
    <lineage>
        <taxon>Eukaryota</taxon>
        <taxon>Fungi</taxon>
        <taxon>Dikarya</taxon>
        <taxon>Ascomycota</taxon>
        <taxon>Pezizomycotina</taxon>
        <taxon>Dothideomycetes</taxon>
        <taxon>Dothideomycetidae</taxon>
        <taxon>Dothideales</taxon>
        <taxon>Saccotheciaceae</taxon>
        <taxon>Aureobasidium</taxon>
    </lineage>
</organism>